<keyword evidence="2" id="KW-1185">Reference proteome</keyword>
<accession>A0ABR3WKV3</accession>
<comment type="caution">
    <text evidence="1">The sequence shown here is derived from an EMBL/GenBank/DDBJ whole genome shotgun (WGS) entry which is preliminary data.</text>
</comment>
<name>A0ABR3WKV3_9PEZI</name>
<reference evidence="1 2" key="1">
    <citation type="journal article" date="2024" name="Commun. Biol.">
        <title>Comparative genomic analysis of thermophilic fungi reveals convergent evolutionary adaptations and gene losses.</title>
        <authorList>
            <person name="Steindorff A.S."/>
            <person name="Aguilar-Pontes M.V."/>
            <person name="Robinson A.J."/>
            <person name="Andreopoulos B."/>
            <person name="LaButti K."/>
            <person name="Kuo A."/>
            <person name="Mondo S."/>
            <person name="Riley R."/>
            <person name="Otillar R."/>
            <person name="Haridas S."/>
            <person name="Lipzen A."/>
            <person name="Grimwood J."/>
            <person name="Schmutz J."/>
            <person name="Clum A."/>
            <person name="Reid I.D."/>
            <person name="Moisan M.C."/>
            <person name="Butler G."/>
            <person name="Nguyen T.T.M."/>
            <person name="Dewar K."/>
            <person name="Conant G."/>
            <person name="Drula E."/>
            <person name="Henrissat B."/>
            <person name="Hansel C."/>
            <person name="Singer S."/>
            <person name="Hutchinson M.I."/>
            <person name="de Vries R.P."/>
            <person name="Natvig D.O."/>
            <person name="Powell A.J."/>
            <person name="Tsang A."/>
            <person name="Grigoriev I.V."/>
        </authorList>
    </citation>
    <scope>NUCLEOTIDE SEQUENCE [LARGE SCALE GENOMIC DNA]</scope>
    <source>
        <strain evidence="1 2">ATCC 24622</strain>
    </source>
</reference>
<gene>
    <name evidence="1" type="ORF">VTK73DRAFT_6104</name>
</gene>
<dbReference type="Proteomes" id="UP001586593">
    <property type="component" value="Unassembled WGS sequence"/>
</dbReference>
<protein>
    <submittedName>
        <fullName evidence="1">Uncharacterized protein</fullName>
    </submittedName>
</protein>
<evidence type="ECO:0000313" key="1">
    <source>
        <dbReference type="EMBL" id="KAL1864169.1"/>
    </source>
</evidence>
<proteinExistence type="predicted"/>
<evidence type="ECO:0000313" key="2">
    <source>
        <dbReference type="Proteomes" id="UP001586593"/>
    </source>
</evidence>
<sequence>MQTQGTSGAGLGRVLPRVALGEQCSEGWRGSPQPEIVPSQLVLFTRLWYFNGIDSVDSRIDAISLASELDALRRASRMTTCRNEVDGRAGDSSTGPSNGRAAEDRAFLERAPMATGYAIGGDDSTGIDAGPSEQTASAMEMGVGTMATVPGKDARADVVVAVTGLGLE</sequence>
<organism evidence="1 2">
    <name type="scientific">Phialemonium thermophilum</name>
    <dbReference type="NCBI Taxonomy" id="223376"/>
    <lineage>
        <taxon>Eukaryota</taxon>
        <taxon>Fungi</taxon>
        <taxon>Dikarya</taxon>
        <taxon>Ascomycota</taxon>
        <taxon>Pezizomycotina</taxon>
        <taxon>Sordariomycetes</taxon>
        <taxon>Sordariomycetidae</taxon>
        <taxon>Cephalothecales</taxon>
        <taxon>Cephalothecaceae</taxon>
        <taxon>Phialemonium</taxon>
    </lineage>
</organism>
<dbReference type="EMBL" id="JAZHXJ010000343">
    <property type="protein sequence ID" value="KAL1864169.1"/>
    <property type="molecule type" value="Genomic_DNA"/>
</dbReference>